<organism evidence="1 2">
    <name type="scientific">Diaporthe australafricana</name>
    <dbReference type="NCBI Taxonomy" id="127596"/>
    <lineage>
        <taxon>Eukaryota</taxon>
        <taxon>Fungi</taxon>
        <taxon>Dikarya</taxon>
        <taxon>Ascomycota</taxon>
        <taxon>Pezizomycotina</taxon>
        <taxon>Sordariomycetes</taxon>
        <taxon>Sordariomycetidae</taxon>
        <taxon>Diaporthales</taxon>
        <taxon>Diaporthaceae</taxon>
        <taxon>Diaporthe</taxon>
    </lineage>
</organism>
<name>A0ABR3W373_9PEZI</name>
<comment type="caution">
    <text evidence="1">The sequence shown here is derived from an EMBL/GenBank/DDBJ whole genome shotgun (WGS) entry which is preliminary data.</text>
</comment>
<protein>
    <submittedName>
        <fullName evidence="1">Uncharacterized protein</fullName>
    </submittedName>
</protein>
<evidence type="ECO:0000313" key="2">
    <source>
        <dbReference type="Proteomes" id="UP001583177"/>
    </source>
</evidence>
<keyword evidence="2" id="KW-1185">Reference proteome</keyword>
<sequence>MYIDLPSPASAEPAQRQRLQAHLSVPDRGGVSVSALVRSDHDPITYGLDLIFPTTPPSTFKGFPVCEATVQTEKKGYASVYGWTQLWRSSKDPEWAYDWPPAQEKLDWPFVWFGPEPRLFDGPMRIGAIQLDWTARSFLTYAGGSVMSRSVTSVFGFEWGFQVRAGTVSVKSLKKLGPADWNEHVGYLGGTFPTWAFETATEQGKTWEFED</sequence>
<accession>A0ABR3W373</accession>
<reference evidence="1 2" key="1">
    <citation type="journal article" date="2024" name="IMA Fungus">
        <title>IMA Genome - F19 : A genome assembly and annotation guide to empower mycologists, including annotated draft genome sequences of Ceratocystis pirilliformis, Diaporthe australafricana, Fusarium ophioides, Paecilomyces lecythidis, and Sporothrix stenoceras.</title>
        <authorList>
            <person name="Aylward J."/>
            <person name="Wilson A.M."/>
            <person name="Visagie C.M."/>
            <person name="Spraker J."/>
            <person name="Barnes I."/>
            <person name="Buitendag C."/>
            <person name="Ceriani C."/>
            <person name="Del Mar Angel L."/>
            <person name="du Plessis D."/>
            <person name="Fuchs T."/>
            <person name="Gasser K."/>
            <person name="Kramer D."/>
            <person name="Li W."/>
            <person name="Munsamy K."/>
            <person name="Piso A."/>
            <person name="Price J.L."/>
            <person name="Sonnekus B."/>
            <person name="Thomas C."/>
            <person name="van der Nest A."/>
            <person name="van Dijk A."/>
            <person name="van Heerden A."/>
            <person name="van Vuuren N."/>
            <person name="Yilmaz N."/>
            <person name="Duong T.A."/>
            <person name="van der Merwe N.A."/>
            <person name="Wingfield M.J."/>
            <person name="Wingfield B.D."/>
        </authorList>
    </citation>
    <scope>NUCLEOTIDE SEQUENCE [LARGE SCALE GENOMIC DNA]</scope>
    <source>
        <strain evidence="1 2">CMW 18300</strain>
    </source>
</reference>
<evidence type="ECO:0000313" key="1">
    <source>
        <dbReference type="EMBL" id="KAL1852047.1"/>
    </source>
</evidence>
<gene>
    <name evidence="1" type="ORF">Daus18300_012329</name>
</gene>
<proteinExistence type="predicted"/>
<dbReference type="EMBL" id="JAWRVE010000165">
    <property type="protein sequence ID" value="KAL1852047.1"/>
    <property type="molecule type" value="Genomic_DNA"/>
</dbReference>
<dbReference type="Proteomes" id="UP001583177">
    <property type="component" value="Unassembled WGS sequence"/>
</dbReference>